<dbReference type="Proteomes" id="UP001054902">
    <property type="component" value="Unassembled WGS sequence"/>
</dbReference>
<dbReference type="EMBL" id="BLLK01000048">
    <property type="protein sequence ID" value="GFH55422.1"/>
    <property type="molecule type" value="Genomic_DNA"/>
</dbReference>
<dbReference type="AlphaFoldDB" id="A0AAD3D060"/>
<evidence type="ECO:0000256" key="1">
    <source>
        <dbReference type="SAM" id="MobiDB-lite"/>
    </source>
</evidence>
<evidence type="ECO:0008006" key="4">
    <source>
        <dbReference type="Google" id="ProtNLM"/>
    </source>
</evidence>
<feature type="compositionally biased region" description="Basic residues" evidence="1">
    <location>
        <begin position="1095"/>
        <end position="1105"/>
    </location>
</feature>
<organism evidence="2 3">
    <name type="scientific">Chaetoceros tenuissimus</name>
    <dbReference type="NCBI Taxonomy" id="426638"/>
    <lineage>
        <taxon>Eukaryota</taxon>
        <taxon>Sar</taxon>
        <taxon>Stramenopiles</taxon>
        <taxon>Ochrophyta</taxon>
        <taxon>Bacillariophyta</taxon>
        <taxon>Coscinodiscophyceae</taxon>
        <taxon>Chaetocerotophycidae</taxon>
        <taxon>Chaetocerotales</taxon>
        <taxon>Chaetocerotaceae</taxon>
        <taxon>Chaetoceros</taxon>
    </lineage>
</organism>
<gene>
    <name evidence="2" type="ORF">CTEN210_11898</name>
</gene>
<proteinExistence type="predicted"/>
<comment type="caution">
    <text evidence="2">The sequence shown here is derived from an EMBL/GenBank/DDBJ whole genome shotgun (WGS) entry which is preliminary data.</text>
</comment>
<protein>
    <recommendedName>
        <fullName evidence="4">Integrase catalytic domain-containing protein</fullName>
    </recommendedName>
</protein>
<feature type="region of interest" description="Disordered" evidence="1">
    <location>
        <begin position="1084"/>
        <end position="1105"/>
    </location>
</feature>
<sequence length="1105" mass="124141">MAIPANQAVLNIDYLTQSLNFPLALFKSTKAIARGGCNWPERKKKDLQGFAFYITRRHLEGVQVNVAELDANGDHVLTLAIVRDFYEATKISEDKGDEVEKKKPDVLKSEDWVEWEKSIIHYLDGMRNRKGVPLSYVIGGNQPQNVQLTSDEQMIYAAALTGPQFNNDSKEVYNLIKELVQNTDGDSWLPPRCSCGRRAMQSLHNHYDGPDQAKARIDVARASIEKLFYRNENMFSFESYSTQMKKNYDVLEKYNHPEYEANKIDTFLKGIRNENNKVVNVEIQQGVKKGGGRCGVSAAKKRKQKAAKRKAARIAKLSISGRKENGVQLPGYDHFYSNKEFYALIQDTRDAILKARKDNNWVPGNREDSNRNIIATATNRNDDDMSSIGHSLAGKTITMDAAVLRGVMGASASVGDQQQQAVPPSNGSHARSIASASAKKYKVAKRIGLGWTERAATGHFKPSLEAYDYGFRDKALEWVNFAWNNRKVIRYRDVCRIKTSNRRACSIEVSPLSAASRYENPLPTEMDNHADTHCFGKNFIILEYTCQQCSVAPFFAEYDETQNVDIVTGATAVDLQDGSTIVCVFGQGLWFGDTQNVDIVTGATAVDLEDGSTIVCVFGQGLWFGDRMEKSLINPNQCRHYGVSLCDDPTDPHRPLAIRKERFSIPIQMFNSSCGFESRRPTIKELESCPRVTLSDTHSWNPETVSFQISSLKEEQRSMHDWSWEHSKLDLPLTRLVSLVERPNGVQVPVFRDDTFISDFDRGLCHASSGLAQDLAVDSLVNSVKVQLEDSARIALASTEKRHHEVTKELLAKKWGISIARAEATLKASTQLSVRSAIMPLSRRYRTDLLSQRLHRISTRVYTDTLLMKTRLMRMRDWQLSFGQDVGIPMEMISDNSKEQTAYGSDFMKILCKWRTSSRSIEPYSPWQNLAENVIGILKSKWKRRMVRRNVPAKVWDFGLVWEAEIYTRTAKPGGRTGIEAVTGETQDISEWLNFEFYDLCWYWDSLESKRKIGRWLGVSHRWSWYQNTSGTNAGSGNSVVAVPAPAPAPVAGAASVPARQLTSNAASAAKALNPASVPLPMDVDQNVAGNTRASAKKRKINPIR</sequence>
<keyword evidence="3" id="KW-1185">Reference proteome</keyword>
<accession>A0AAD3D060</accession>
<dbReference type="InterPro" id="IPR036397">
    <property type="entry name" value="RNaseH_sf"/>
</dbReference>
<reference evidence="2 3" key="1">
    <citation type="journal article" date="2021" name="Sci. Rep.">
        <title>The genome of the diatom Chaetoceros tenuissimus carries an ancient integrated fragment of an extant virus.</title>
        <authorList>
            <person name="Hongo Y."/>
            <person name="Kimura K."/>
            <person name="Takaki Y."/>
            <person name="Yoshida Y."/>
            <person name="Baba S."/>
            <person name="Kobayashi G."/>
            <person name="Nagasaki K."/>
            <person name="Hano T."/>
            <person name="Tomaru Y."/>
        </authorList>
    </citation>
    <scope>NUCLEOTIDE SEQUENCE [LARGE SCALE GENOMIC DNA]</scope>
    <source>
        <strain evidence="2 3">NIES-3715</strain>
    </source>
</reference>
<name>A0AAD3D060_9STRA</name>
<dbReference type="GO" id="GO:0003676">
    <property type="term" value="F:nucleic acid binding"/>
    <property type="evidence" value="ECO:0007669"/>
    <property type="project" value="InterPro"/>
</dbReference>
<evidence type="ECO:0000313" key="3">
    <source>
        <dbReference type="Proteomes" id="UP001054902"/>
    </source>
</evidence>
<evidence type="ECO:0000313" key="2">
    <source>
        <dbReference type="EMBL" id="GFH55422.1"/>
    </source>
</evidence>
<dbReference type="Gene3D" id="3.30.420.10">
    <property type="entry name" value="Ribonuclease H-like superfamily/Ribonuclease H"/>
    <property type="match status" value="1"/>
</dbReference>